<evidence type="ECO:0000313" key="1">
    <source>
        <dbReference type="EMBL" id="GFY57791.1"/>
    </source>
</evidence>
<reference evidence="1" key="1">
    <citation type="submission" date="2020-08" db="EMBL/GenBank/DDBJ databases">
        <title>Multicomponent nature underlies the extraordinary mechanical properties of spider dragline silk.</title>
        <authorList>
            <person name="Kono N."/>
            <person name="Nakamura H."/>
            <person name="Mori M."/>
            <person name="Yoshida Y."/>
            <person name="Ohtoshi R."/>
            <person name="Malay A.D."/>
            <person name="Moran D.A.P."/>
            <person name="Tomita M."/>
            <person name="Numata K."/>
            <person name="Arakawa K."/>
        </authorList>
    </citation>
    <scope>NUCLEOTIDE SEQUENCE</scope>
</reference>
<dbReference type="InterPro" id="IPR013783">
    <property type="entry name" value="Ig-like_fold"/>
</dbReference>
<dbReference type="OrthoDB" id="6430706at2759"/>
<gene>
    <name evidence="1" type="primary">AVEN_121374_1</name>
    <name evidence="1" type="ORF">TNIN_72411</name>
</gene>
<dbReference type="EMBL" id="BMAV01011741">
    <property type="protein sequence ID" value="GFY57791.1"/>
    <property type="molecule type" value="Genomic_DNA"/>
</dbReference>
<accession>A0A8X6XUI1</accession>
<proteinExistence type="predicted"/>
<name>A0A8X6XUI1_9ARAC</name>
<comment type="caution">
    <text evidence="1">The sequence shown here is derived from an EMBL/GenBank/DDBJ whole genome shotgun (WGS) entry which is preliminary data.</text>
</comment>
<evidence type="ECO:0000313" key="2">
    <source>
        <dbReference type="Proteomes" id="UP000886998"/>
    </source>
</evidence>
<protein>
    <submittedName>
        <fullName evidence="1">Uncharacterized protein</fullName>
    </submittedName>
</protein>
<dbReference type="AlphaFoldDB" id="A0A8X6XUI1"/>
<sequence>MPNPIYTLDIRKRTIKEAKHFPSPEIKDRSNFNMSVHPPTLILNPARVEDEAEYKCRVDLRRSRTLILHTKLRIIVLESLVRKISGWHPICLARVKHALYVHVTGTCCPKYSYDSFIKREIIYQGSMMGPVIIAHQKKIKFL</sequence>
<keyword evidence="2" id="KW-1185">Reference proteome</keyword>
<dbReference type="Proteomes" id="UP000886998">
    <property type="component" value="Unassembled WGS sequence"/>
</dbReference>
<organism evidence="1 2">
    <name type="scientific">Trichonephila inaurata madagascariensis</name>
    <dbReference type="NCBI Taxonomy" id="2747483"/>
    <lineage>
        <taxon>Eukaryota</taxon>
        <taxon>Metazoa</taxon>
        <taxon>Ecdysozoa</taxon>
        <taxon>Arthropoda</taxon>
        <taxon>Chelicerata</taxon>
        <taxon>Arachnida</taxon>
        <taxon>Araneae</taxon>
        <taxon>Araneomorphae</taxon>
        <taxon>Entelegynae</taxon>
        <taxon>Araneoidea</taxon>
        <taxon>Nephilidae</taxon>
        <taxon>Trichonephila</taxon>
        <taxon>Trichonephila inaurata</taxon>
    </lineage>
</organism>
<dbReference type="Gene3D" id="2.60.40.10">
    <property type="entry name" value="Immunoglobulins"/>
    <property type="match status" value="1"/>
</dbReference>